<dbReference type="NCBIfam" id="TIGR01733">
    <property type="entry name" value="AA-adenyl-dom"/>
    <property type="match status" value="1"/>
</dbReference>
<dbReference type="Pfam" id="PF13193">
    <property type="entry name" value="AMP-binding_C"/>
    <property type="match status" value="1"/>
</dbReference>
<dbReference type="InterPro" id="IPR009081">
    <property type="entry name" value="PP-bd_ACP"/>
</dbReference>
<dbReference type="Pfam" id="PF00550">
    <property type="entry name" value="PP-binding"/>
    <property type="match status" value="1"/>
</dbReference>
<dbReference type="AlphaFoldDB" id="A0A370I2M0"/>
<dbReference type="FunFam" id="3.40.50.980:FF:000001">
    <property type="entry name" value="Non-ribosomal peptide synthetase"/>
    <property type="match status" value="1"/>
</dbReference>
<dbReference type="GO" id="GO:0005829">
    <property type="term" value="C:cytosol"/>
    <property type="evidence" value="ECO:0007669"/>
    <property type="project" value="TreeGrafter"/>
</dbReference>
<organism evidence="5 6">
    <name type="scientific">Nocardia pseudobrasiliensis</name>
    <dbReference type="NCBI Taxonomy" id="45979"/>
    <lineage>
        <taxon>Bacteria</taxon>
        <taxon>Bacillati</taxon>
        <taxon>Actinomycetota</taxon>
        <taxon>Actinomycetes</taxon>
        <taxon>Mycobacteriales</taxon>
        <taxon>Nocardiaceae</taxon>
        <taxon>Nocardia</taxon>
    </lineage>
</organism>
<evidence type="ECO:0000256" key="2">
    <source>
        <dbReference type="ARBA" id="ARBA00022450"/>
    </source>
</evidence>
<dbReference type="Gene3D" id="3.40.50.1820">
    <property type="entry name" value="alpha/beta hydrolase"/>
    <property type="match status" value="1"/>
</dbReference>
<dbReference type="SUPFAM" id="SSF47336">
    <property type="entry name" value="ACP-like"/>
    <property type="match status" value="1"/>
</dbReference>
<dbReference type="STRING" id="1210086.GCA_001613105_03312"/>
<evidence type="ECO:0000256" key="1">
    <source>
        <dbReference type="ARBA" id="ARBA00001957"/>
    </source>
</evidence>
<comment type="caution">
    <text evidence="5">The sequence shown here is derived from an EMBL/GenBank/DDBJ whole genome shotgun (WGS) entry which is preliminary data.</text>
</comment>
<dbReference type="GO" id="GO:0043041">
    <property type="term" value="P:amino acid activation for nonribosomal peptide biosynthetic process"/>
    <property type="evidence" value="ECO:0007669"/>
    <property type="project" value="TreeGrafter"/>
</dbReference>
<dbReference type="GO" id="GO:0031177">
    <property type="term" value="F:phosphopantetheine binding"/>
    <property type="evidence" value="ECO:0007669"/>
    <property type="project" value="InterPro"/>
</dbReference>
<dbReference type="InterPro" id="IPR010071">
    <property type="entry name" value="AA_adenyl_dom"/>
</dbReference>
<evidence type="ECO:0000259" key="4">
    <source>
        <dbReference type="PROSITE" id="PS50075"/>
    </source>
</evidence>
<dbReference type="InterPro" id="IPR000873">
    <property type="entry name" value="AMP-dep_synth/lig_dom"/>
</dbReference>
<dbReference type="PANTHER" id="PTHR45527">
    <property type="entry name" value="NONRIBOSOMAL PEPTIDE SYNTHETASE"/>
    <property type="match status" value="1"/>
</dbReference>
<keyword evidence="6" id="KW-1185">Reference proteome</keyword>
<dbReference type="SUPFAM" id="SSF56801">
    <property type="entry name" value="Acetyl-CoA synthetase-like"/>
    <property type="match status" value="1"/>
</dbReference>
<dbReference type="FunFam" id="2.30.38.10:FF:000001">
    <property type="entry name" value="Non-ribosomal peptide synthetase PvdI"/>
    <property type="match status" value="1"/>
</dbReference>
<dbReference type="SMART" id="SM01294">
    <property type="entry name" value="PKS_PP_betabranch"/>
    <property type="match status" value="1"/>
</dbReference>
<protein>
    <submittedName>
        <fullName evidence="5">Amino acid adenylation domain-containing protein</fullName>
    </submittedName>
</protein>
<dbReference type="InterPro" id="IPR029058">
    <property type="entry name" value="AB_hydrolase_fold"/>
</dbReference>
<feature type="domain" description="Carrier" evidence="4">
    <location>
        <begin position="464"/>
        <end position="539"/>
    </location>
</feature>
<dbReference type="Proteomes" id="UP000254869">
    <property type="component" value="Unassembled WGS sequence"/>
</dbReference>
<name>A0A370I2M0_9NOCA</name>
<dbReference type="InterPro" id="IPR020806">
    <property type="entry name" value="PKS_PP-bd"/>
</dbReference>
<dbReference type="EMBL" id="QQBC01000007">
    <property type="protein sequence ID" value="RDI64985.1"/>
    <property type="molecule type" value="Genomic_DNA"/>
</dbReference>
<sequence>GVGPESVVAVMVPRSVELIVAVLAVLKAGGAYLPIDPGYPGERIGFMLGDASPVLVLTTAGLREVVAGQSVATVAMDDPGVAQSVSVCDGSSVTDADRAGALRPSNAAYVIYTSGSTGTPKGVVATHAGVAGLVTDPRFAGDRQSRVLVHSPMVFDASTYEIWVPLSGGGAVVVAPPGRVDAGMIANLVAAHGITAVFATTRLFEVLVEEYPGAFEGVSEVWTGGEQMPPALFDRALATIAARLVHVYGPTEATTFATGRRFASDDVVGEGPVPIGGPLSGMSVVVLDSRLDAVPLGVAGELYIAGSGVTRGYSGRTGLTAARFVADPFGPAGSRLYRTGDLVRWRPDGDLEFVGRVDDQVKIRGFRIEPGEVEAALAQHHSVRRSVVVARETVTGEQLVAYVTAAESAVDVTAVLSFLSSRLPEHMVPAAIVVVEDFPLTVNGKLDRKALPEPEFLAHAAYRAPRTEGERVLAELFAEVLGVQRVGVQDSFFDLGGYSLLAARLIRRVRQRLGVELTVTTIFGAPTPEQLAGHLHAPDEETPCTTSS</sequence>
<dbReference type="GO" id="GO:0044550">
    <property type="term" value="P:secondary metabolite biosynthetic process"/>
    <property type="evidence" value="ECO:0007669"/>
    <property type="project" value="TreeGrafter"/>
</dbReference>
<gene>
    <name evidence="5" type="ORF">DFR76_107363</name>
</gene>
<accession>A0A370I2M0</accession>
<dbReference type="PROSITE" id="PS50075">
    <property type="entry name" value="CARRIER"/>
    <property type="match status" value="1"/>
</dbReference>
<feature type="non-terminal residue" evidence="5">
    <location>
        <position position="1"/>
    </location>
</feature>
<dbReference type="PROSITE" id="PS00455">
    <property type="entry name" value="AMP_BINDING"/>
    <property type="match status" value="1"/>
</dbReference>
<dbReference type="RefSeq" id="WP_114755735.1">
    <property type="nucleotide sequence ID" value="NZ_QQBC01000007.1"/>
</dbReference>
<keyword evidence="3" id="KW-0597">Phosphoprotein</keyword>
<dbReference type="InterPro" id="IPR025110">
    <property type="entry name" value="AMP-bd_C"/>
</dbReference>
<proteinExistence type="predicted"/>
<dbReference type="Gene3D" id="3.40.50.980">
    <property type="match status" value="2"/>
</dbReference>
<dbReference type="FunFam" id="1.10.1200.10:FF:000016">
    <property type="entry name" value="Non-ribosomal peptide synthase"/>
    <property type="match status" value="1"/>
</dbReference>
<dbReference type="FunFam" id="3.30.300.30:FF:000010">
    <property type="entry name" value="Enterobactin synthetase component F"/>
    <property type="match status" value="1"/>
</dbReference>
<dbReference type="CDD" id="cd12117">
    <property type="entry name" value="A_NRPS_Srf_like"/>
    <property type="match status" value="1"/>
</dbReference>
<dbReference type="GO" id="GO:0072330">
    <property type="term" value="P:monocarboxylic acid biosynthetic process"/>
    <property type="evidence" value="ECO:0007669"/>
    <property type="project" value="UniProtKB-ARBA"/>
</dbReference>
<dbReference type="Gene3D" id="2.30.38.10">
    <property type="entry name" value="Luciferase, Domain 3"/>
    <property type="match status" value="1"/>
</dbReference>
<reference evidence="5 6" key="1">
    <citation type="submission" date="2018-07" db="EMBL/GenBank/DDBJ databases">
        <title>Genomic Encyclopedia of Type Strains, Phase IV (KMG-IV): sequencing the most valuable type-strain genomes for metagenomic binning, comparative biology and taxonomic classification.</title>
        <authorList>
            <person name="Goeker M."/>
        </authorList>
    </citation>
    <scope>NUCLEOTIDE SEQUENCE [LARGE SCALE GENOMIC DNA]</scope>
    <source>
        <strain evidence="5 6">DSM 44290</strain>
    </source>
</reference>
<comment type="cofactor">
    <cofactor evidence="1">
        <name>pantetheine 4'-phosphate</name>
        <dbReference type="ChEBI" id="CHEBI:47942"/>
    </cofactor>
</comment>
<dbReference type="Gene3D" id="3.30.300.30">
    <property type="match status" value="1"/>
</dbReference>
<keyword evidence="2" id="KW-0596">Phosphopantetheine</keyword>
<evidence type="ECO:0000313" key="6">
    <source>
        <dbReference type="Proteomes" id="UP000254869"/>
    </source>
</evidence>
<evidence type="ECO:0000256" key="3">
    <source>
        <dbReference type="ARBA" id="ARBA00022553"/>
    </source>
</evidence>
<dbReference type="Pfam" id="PF00501">
    <property type="entry name" value="AMP-binding"/>
    <property type="match status" value="1"/>
</dbReference>
<dbReference type="SMART" id="SM00823">
    <property type="entry name" value="PKS_PP"/>
    <property type="match status" value="1"/>
</dbReference>
<dbReference type="PANTHER" id="PTHR45527:SF1">
    <property type="entry name" value="FATTY ACID SYNTHASE"/>
    <property type="match status" value="1"/>
</dbReference>
<dbReference type="InterPro" id="IPR036736">
    <property type="entry name" value="ACP-like_sf"/>
</dbReference>
<dbReference type="InterPro" id="IPR020845">
    <property type="entry name" value="AMP-binding_CS"/>
</dbReference>
<evidence type="ECO:0000313" key="5">
    <source>
        <dbReference type="EMBL" id="RDI64985.1"/>
    </source>
</evidence>
<dbReference type="InterPro" id="IPR045851">
    <property type="entry name" value="AMP-bd_C_sf"/>
</dbReference>